<feature type="transmembrane region" description="Helical" evidence="7">
    <location>
        <begin position="12"/>
        <end position="31"/>
    </location>
</feature>
<comment type="subcellular location">
    <subcellularLocation>
        <location evidence="1">Cell membrane</location>
        <topology evidence="1">Multi-pass membrane protein</topology>
    </subcellularLocation>
</comment>
<dbReference type="EMBL" id="CP012332">
    <property type="protein sequence ID" value="AKU93179.1"/>
    <property type="molecule type" value="Genomic_DNA"/>
</dbReference>
<dbReference type="Proteomes" id="UP000055590">
    <property type="component" value="Chromosome"/>
</dbReference>
<dbReference type="InterPro" id="IPR051907">
    <property type="entry name" value="DoxX-like_oxidoreductase"/>
</dbReference>
<feature type="transmembrane region" description="Helical" evidence="7">
    <location>
        <begin position="83"/>
        <end position="100"/>
    </location>
</feature>
<organism evidence="8 9">
    <name type="scientific">Vulgatibacter incomptus</name>
    <dbReference type="NCBI Taxonomy" id="1391653"/>
    <lineage>
        <taxon>Bacteria</taxon>
        <taxon>Pseudomonadati</taxon>
        <taxon>Myxococcota</taxon>
        <taxon>Myxococcia</taxon>
        <taxon>Myxococcales</taxon>
        <taxon>Cystobacterineae</taxon>
        <taxon>Vulgatibacteraceae</taxon>
        <taxon>Vulgatibacter</taxon>
    </lineage>
</organism>
<keyword evidence="5 7" id="KW-1133">Transmembrane helix</keyword>
<protein>
    <submittedName>
        <fullName evidence="8">DoxX family protein</fullName>
    </submittedName>
</protein>
<dbReference type="AlphaFoldDB" id="A0A0K1PJA2"/>
<dbReference type="STRING" id="1391653.AKJ08_3566"/>
<reference evidence="8 9" key="1">
    <citation type="submission" date="2015-08" db="EMBL/GenBank/DDBJ databases">
        <authorList>
            <person name="Babu N.S."/>
            <person name="Beckwith C.J."/>
            <person name="Beseler K.G."/>
            <person name="Brison A."/>
            <person name="Carone J.V."/>
            <person name="Caskin T.P."/>
            <person name="Diamond M."/>
            <person name="Durham M.E."/>
            <person name="Foxe J.M."/>
            <person name="Go M."/>
            <person name="Henderson B.A."/>
            <person name="Jones I.B."/>
            <person name="McGettigan J.A."/>
            <person name="Micheletti S.J."/>
            <person name="Nasrallah M.E."/>
            <person name="Ortiz D."/>
            <person name="Piller C.R."/>
            <person name="Privatt S.R."/>
            <person name="Schneider S.L."/>
            <person name="Sharp S."/>
            <person name="Smith T.C."/>
            <person name="Stanton J.D."/>
            <person name="Ullery H.E."/>
            <person name="Wilson R.J."/>
            <person name="Serrano M.G."/>
            <person name="Buck G."/>
            <person name="Lee V."/>
            <person name="Wang Y."/>
            <person name="Carvalho R."/>
            <person name="Voegtly L."/>
            <person name="Shi R."/>
            <person name="Duckworth R."/>
            <person name="Johnson A."/>
            <person name="Loviza R."/>
            <person name="Walstead R."/>
            <person name="Shah Z."/>
            <person name="Kiflezghi M."/>
            <person name="Wade K."/>
            <person name="Ball S.L."/>
            <person name="Bradley K.W."/>
            <person name="Asai D.J."/>
            <person name="Bowman C.A."/>
            <person name="Russell D.A."/>
            <person name="Pope W.H."/>
            <person name="Jacobs-Sera D."/>
            <person name="Hendrix R.W."/>
            <person name="Hatfull G.F."/>
        </authorList>
    </citation>
    <scope>NUCLEOTIDE SEQUENCE [LARGE SCALE GENOMIC DNA]</scope>
    <source>
        <strain evidence="8 9">DSM 27710</strain>
    </source>
</reference>
<keyword evidence="4 7" id="KW-0812">Transmembrane</keyword>
<sequence>MAWPSSEKQRDIGLLLVRVGIGLMFILAHGLPKLMGGPAVWAKVGSATGYLGITAVPALFGLLATIAELGGGVLLIAGKWVRVASAAMLVTMLVATLMHIQGGDGLAKASHAIEAAVLFAGLTLLGGGRYGIDGRSA</sequence>
<dbReference type="Pfam" id="PF07681">
    <property type="entry name" value="DoxX"/>
    <property type="match status" value="1"/>
</dbReference>
<evidence type="ECO:0000256" key="6">
    <source>
        <dbReference type="ARBA" id="ARBA00023136"/>
    </source>
</evidence>
<dbReference type="OrthoDB" id="9813193at2"/>
<evidence type="ECO:0000256" key="5">
    <source>
        <dbReference type="ARBA" id="ARBA00022989"/>
    </source>
</evidence>
<evidence type="ECO:0000256" key="7">
    <source>
        <dbReference type="SAM" id="Phobius"/>
    </source>
</evidence>
<evidence type="ECO:0000256" key="1">
    <source>
        <dbReference type="ARBA" id="ARBA00004651"/>
    </source>
</evidence>
<dbReference type="GO" id="GO:0005886">
    <property type="term" value="C:plasma membrane"/>
    <property type="evidence" value="ECO:0007669"/>
    <property type="project" value="UniProtKB-SubCell"/>
</dbReference>
<name>A0A0K1PJA2_9BACT</name>
<dbReference type="RefSeq" id="WP_050727238.1">
    <property type="nucleotide sequence ID" value="NZ_CP012332.1"/>
</dbReference>
<dbReference type="PANTHER" id="PTHR33452:SF1">
    <property type="entry name" value="INNER MEMBRANE PROTEIN YPHA-RELATED"/>
    <property type="match status" value="1"/>
</dbReference>
<evidence type="ECO:0000256" key="2">
    <source>
        <dbReference type="ARBA" id="ARBA00006679"/>
    </source>
</evidence>
<dbReference type="PANTHER" id="PTHR33452">
    <property type="entry name" value="OXIDOREDUCTASE CATD-RELATED"/>
    <property type="match status" value="1"/>
</dbReference>
<gene>
    <name evidence="8" type="ORF">AKJ08_3566</name>
</gene>
<keyword evidence="9" id="KW-1185">Reference proteome</keyword>
<evidence type="ECO:0000313" key="8">
    <source>
        <dbReference type="EMBL" id="AKU93179.1"/>
    </source>
</evidence>
<proteinExistence type="inferred from homology"/>
<comment type="similarity">
    <text evidence="2">Belongs to the DoxX family.</text>
</comment>
<dbReference type="KEGG" id="vin:AKJ08_3566"/>
<evidence type="ECO:0000313" key="9">
    <source>
        <dbReference type="Proteomes" id="UP000055590"/>
    </source>
</evidence>
<feature type="transmembrane region" description="Helical" evidence="7">
    <location>
        <begin position="112"/>
        <end position="132"/>
    </location>
</feature>
<keyword evidence="6 7" id="KW-0472">Membrane</keyword>
<dbReference type="InterPro" id="IPR032808">
    <property type="entry name" value="DoxX"/>
</dbReference>
<evidence type="ECO:0000256" key="4">
    <source>
        <dbReference type="ARBA" id="ARBA00022692"/>
    </source>
</evidence>
<evidence type="ECO:0000256" key="3">
    <source>
        <dbReference type="ARBA" id="ARBA00022475"/>
    </source>
</evidence>
<feature type="transmembrane region" description="Helical" evidence="7">
    <location>
        <begin position="51"/>
        <end position="76"/>
    </location>
</feature>
<keyword evidence="3" id="KW-1003">Cell membrane</keyword>
<accession>A0A0K1PJA2</accession>